<dbReference type="GO" id="GO:0005737">
    <property type="term" value="C:cytoplasm"/>
    <property type="evidence" value="ECO:0007669"/>
    <property type="project" value="UniProtKB-SubCell"/>
</dbReference>
<evidence type="ECO:0000256" key="10">
    <source>
        <dbReference type="HAMAP-Rule" id="MF_00278"/>
    </source>
</evidence>
<evidence type="ECO:0000256" key="6">
    <source>
        <dbReference type="ARBA" id="ARBA00023102"/>
    </source>
</evidence>
<comment type="catalytic activity">
    <reaction evidence="8 10">
        <text>5-[(5-phospho-1-deoxy-D-ribulos-1-ylimino)methylamino]-1-(5-phospho-beta-D-ribosyl)imidazole-4-carboxamide + L-glutamine = D-erythro-1-(imidazol-4-yl)glycerol 3-phosphate + 5-amino-1-(5-phospho-beta-D-ribosyl)imidazole-4-carboxamide + L-glutamate + H(+)</text>
        <dbReference type="Rhea" id="RHEA:24793"/>
        <dbReference type="ChEBI" id="CHEBI:15378"/>
        <dbReference type="ChEBI" id="CHEBI:29985"/>
        <dbReference type="ChEBI" id="CHEBI:58278"/>
        <dbReference type="ChEBI" id="CHEBI:58359"/>
        <dbReference type="ChEBI" id="CHEBI:58475"/>
        <dbReference type="ChEBI" id="CHEBI:58525"/>
        <dbReference type="EC" id="4.3.2.10"/>
    </reaction>
</comment>
<evidence type="ECO:0000256" key="5">
    <source>
        <dbReference type="ARBA" id="ARBA00022962"/>
    </source>
</evidence>
<dbReference type="CDD" id="cd01748">
    <property type="entry name" value="GATase1_IGP_Synthase"/>
    <property type="match status" value="1"/>
</dbReference>
<evidence type="ECO:0000256" key="9">
    <source>
        <dbReference type="ARBA" id="ARBA00049534"/>
    </source>
</evidence>
<dbReference type="AlphaFoldDB" id="A0A9D1IQZ3"/>
<dbReference type="PANTHER" id="PTHR42701">
    <property type="entry name" value="IMIDAZOLE GLYCEROL PHOSPHATE SYNTHASE SUBUNIT HISH"/>
    <property type="match status" value="1"/>
</dbReference>
<reference evidence="13" key="2">
    <citation type="journal article" date="2021" name="PeerJ">
        <title>Extensive microbial diversity within the chicken gut microbiome revealed by metagenomics and culture.</title>
        <authorList>
            <person name="Gilroy R."/>
            <person name="Ravi A."/>
            <person name="Getino M."/>
            <person name="Pursley I."/>
            <person name="Horton D.L."/>
            <person name="Alikhan N.F."/>
            <person name="Baker D."/>
            <person name="Gharbi K."/>
            <person name="Hall N."/>
            <person name="Watson M."/>
            <person name="Adriaenssens E.M."/>
            <person name="Foster-Nyarko E."/>
            <person name="Jarju S."/>
            <person name="Secka A."/>
            <person name="Antonio M."/>
            <person name="Oren A."/>
            <person name="Chaudhuri R.R."/>
            <person name="La Ragione R."/>
            <person name="Hildebrand F."/>
            <person name="Pallen M.J."/>
        </authorList>
    </citation>
    <scope>NUCLEOTIDE SEQUENCE</scope>
    <source>
        <strain evidence="13">4509</strain>
    </source>
</reference>
<evidence type="ECO:0000256" key="3">
    <source>
        <dbReference type="ARBA" id="ARBA00022605"/>
    </source>
</evidence>
<comment type="caution">
    <text evidence="13">The sequence shown here is derived from an EMBL/GenBank/DDBJ whole genome shotgun (WGS) entry which is preliminary data.</text>
</comment>
<evidence type="ECO:0000256" key="2">
    <source>
        <dbReference type="ARBA" id="ARBA00011152"/>
    </source>
</evidence>
<dbReference type="Pfam" id="PF00117">
    <property type="entry name" value="GATase"/>
    <property type="match status" value="1"/>
</dbReference>
<comment type="subunit">
    <text evidence="2 10">Heterodimer of HisH and HisF.</text>
</comment>
<keyword evidence="5 10" id="KW-0315">Glutamine amidotransferase</keyword>
<dbReference type="GO" id="GO:0016829">
    <property type="term" value="F:lyase activity"/>
    <property type="evidence" value="ECO:0007669"/>
    <property type="project" value="UniProtKB-KW"/>
</dbReference>
<evidence type="ECO:0000313" key="13">
    <source>
        <dbReference type="EMBL" id="HIU41688.1"/>
    </source>
</evidence>
<dbReference type="GO" id="GO:0004359">
    <property type="term" value="F:glutaminase activity"/>
    <property type="evidence" value="ECO:0007669"/>
    <property type="project" value="UniProtKB-EC"/>
</dbReference>
<dbReference type="EC" id="4.3.2.10" evidence="10"/>
<gene>
    <name evidence="10 13" type="primary">hisH</name>
    <name evidence="13" type="ORF">IAD19_03960</name>
</gene>
<feature type="active site" evidence="10 11">
    <location>
        <position position="182"/>
    </location>
</feature>
<dbReference type="PROSITE" id="PS51273">
    <property type="entry name" value="GATASE_TYPE_1"/>
    <property type="match status" value="1"/>
</dbReference>
<evidence type="ECO:0000256" key="8">
    <source>
        <dbReference type="ARBA" id="ARBA00047838"/>
    </source>
</evidence>
<dbReference type="GO" id="GO:0000107">
    <property type="term" value="F:imidazoleglycerol-phosphate synthase activity"/>
    <property type="evidence" value="ECO:0007669"/>
    <property type="project" value="UniProtKB-UniRule"/>
</dbReference>
<feature type="domain" description="Glutamine amidotransferase" evidence="12">
    <location>
        <begin position="4"/>
        <end position="197"/>
    </location>
</feature>
<dbReference type="Gene3D" id="3.40.50.880">
    <property type="match status" value="1"/>
</dbReference>
<dbReference type="SUPFAM" id="SSF52317">
    <property type="entry name" value="Class I glutamine amidotransferase-like"/>
    <property type="match status" value="1"/>
</dbReference>
<organism evidence="13 14">
    <name type="scientific">Candidatus Egerieicola faecale</name>
    <dbReference type="NCBI Taxonomy" id="2840774"/>
    <lineage>
        <taxon>Bacteria</taxon>
        <taxon>Bacillati</taxon>
        <taxon>Bacillota</taxon>
        <taxon>Clostridia</taxon>
        <taxon>Eubacteriales</taxon>
        <taxon>Oscillospiraceae</taxon>
        <taxon>Oscillospiraceae incertae sedis</taxon>
        <taxon>Candidatus Egerieicola</taxon>
    </lineage>
</organism>
<dbReference type="GO" id="GO:0000105">
    <property type="term" value="P:L-histidine biosynthetic process"/>
    <property type="evidence" value="ECO:0007669"/>
    <property type="project" value="UniProtKB-UniRule"/>
</dbReference>
<evidence type="ECO:0000256" key="11">
    <source>
        <dbReference type="PIRSR" id="PIRSR000495-1"/>
    </source>
</evidence>
<dbReference type="PIRSF" id="PIRSF000495">
    <property type="entry name" value="Amidotransf_hisH"/>
    <property type="match status" value="1"/>
</dbReference>
<dbReference type="PANTHER" id="PTHR42701:SF1">
    <property type="entry name" value="IMIDAZOLE GLYCEROL PHOSPHATE SYNTHASE SUBUNIT HISH"/>
    <property type="match status" value="1"/>
</dbReference>
<evidence type="ECO:0000256" key="4">
    <source>
        <dbReference type="ARBA" id="ARBA00022801"/>
    </source>
</evidence>
<dbReference type="InterPro" id="IPR017926">
    <property type="entry name" value="GATASE"/>
</dbReference>
<dbReference type="NCBIfam" id="TIGR01855">
    <property type="entry name" value="IMP_synth_hisH"/>
    <property type="match status" value="1"/>
</dbReference>
<evidence type="ECO:0000259" key="12">
    <source>
        <dbReference type="Pfam" id="PF00117"/>
    </source>
</evidence>
<evidence type="ECO:0000313" key="14">
    <source>
        <dbReference type="Proteomes" id="UP000824082"/>
    </source>
</evidence>
<accession>A0A9D1IQZ3</accession>
<feature type="active site" description="Nucleophile" evidence="10 11">
    <location>
        <position position="78"/>
    </location>
</feature>
<keyword evidence="4 10" id="KW-0378">Hydrolase</keyword>
<comment type="subcellular location">
    <subcellularLocation>
        <location evidence="10">Cytoplasm</location>
    </subcellularLocation>
</comment>
<keyword evidence="10" id="KW-0963">Cytoplasm</keyword>
<comment type="catalytic activity">
    <reaction evidence="9 10">
        <text>L-glutamine + H2O = L-glutamate + NH4(+)</text>
        <dbReference type="Rhea" id="RHEA:15889"/>
        <dbReference type="ChEBI" id="CHEBI:15377"/>
        <dbReference type="ChEBI" id="CHEBI:28938"/>
        <dbReference type="ChEBI" id="CHEBI:29985"/>
        <dbReference type="ChEBI" id="CHEBI:58359"/>
        <dbReference type="EC" id="3.5.1.2"/>
    </reaction>
</comment>
<name>A0A9D1IQZ3_9FIRM</name>
<dbReference type="HAMAP" id="MF_00278">
    <property type="entry name" value="HisH"/>
    <property type="match status" value="1"/>
</dbReference>
<proteinExistence type="inferred from homology"/>
<evidence type="ECO:0000256" key="7">
    <source>
        <dbReference type="ARBA" id="ARBA00023239"/>
    </source>
</evidence>
<sequence>MIAVIDYGAGNLFSVKNALEYLKQPYLITNDIDQIRNADGYILPGVGAFPFAMKQLTATGLVEEIKKQVQTKPLLGICLGMQMLFEESTEFELTQGLGLIPGRVDHLVAPGQKIPHLGWNQLEIAQPENPLLQGVQQKDCVYFVHSYMAFTPMEYIAAWCDYGGVQVPALTVKGNVYGCQFHPEKSGETGLGILTNFCKLCQGKEEASC</sequence>
<keyword evidence="6 10" id="KW-0368">Histidine biosynthesis</keyword>
<feature type="active site" evidence="10 11">
    <location>
        <position position="184"/>
    </location>
</feature>
<keyword evidence="3 10" id="KW-0028">Amino-acid biosynthesis</keyword>
<protein>
    <recommendedName>
        <fullName evidence="10">Imidazole glycerol phosphate synthase subunit HisH</fullName>
        <ecNumber evidence="10">4.3.2.10</ecNumber>
    </recommendedName>
    <alternativeName>
        <fullName evidence="10">IGP synthase glutaminase subunit</fullName>
        <ecNumber evidence="10">3.5.1.2</ecNumber>
    </alternativeName>
    <alternativeName>
        <fullName evidence="10">IGP synthase subunit HisH</fullName>
    </alternativeName>
    <alternativeName>
        <fullName evidence="10">ImGP synthase subunit HisH</fullName>
        <shortName evidence="10">IGPS subunit HisH</shortName>
    </alternativeName>
</protein>
<reference evidence="13" key="1">
    <citation type="submission" date="2020-10" db="EMBL/GenBank/DDBJ databases">
        <authorList>
            <person name="Gilroy R."/>
        </authorList>
    </citation>
    <scope>NUCLEOTIDE SEQUENCE</scope>
    <source>
        <strain evidence="13">4509</strain>
    </source>
</reference>
<comment type="pathway">
    <text evidence="1 10">Amino-acid biosynthesis; L-histidine biosynthesis; L-histidine from 5-phospho-alpha-D-ribose 1-diphosphate: step 5/9.</text>
</comment>
<dbReference type="InterPro" id="IPR029062">
    <property type="entry name" value="Class_I_gatase-like"/>
</dbReference>
<dbReference type="InterPro" id="IPR010139">
    <property type="entry name" value="Imidazole-glycPsynth_HisH"/>
</dbReference>
<comment type="function">
    <text evidence="10">IGPS catalyzes the conversion of PRFAR and glutamine to IGP, AICAR and glutamate. The HisH subunit catalyzes the hydrolysis of glutamine to glutamate and ammonia as part of the synthesis of IGP and AICAR. The resulting ammonia molecule is channeled to the active site of HisF.</text>
</comment>
<dbReference type="EMBL" id="DVMX01000078">
    <property type="protein sequence ID" value="HIU41688.1"/>
    <property type="molecule type" value="Genomic_DNA"/>
</dbReference>
<dbReference type="EC" id="3.5.1.2" evidence="10"/>
<keyword evidence="7 10" id="KW-0456">Lyase</keyword>
<evidence type="ECO:0000256" key="1">
    <source>
        <dbReference type="ARBA" id="ARBA00005091"/>
    </source>
</evidence>
<dbReference type="Proteomes" id="UP000824082">
    <property type="component" value="Unassembled WGS sequence"/>
</dbReference>